<evidence type="ECO:0000256" key="4">
    <source>
        <dbReference type="ARBA" id="ARBA00022763"/>
    </source>
</evidence>
<keyword evidence="10 16" id="KW-0456">Lyase</keyword>
<evidence type="ECO:0000259" key="15">
    <source>
        <dbReference type="PROSITE" id="PS51068"/>
    </source>
</evidence>
<dbReference type="NCBIfam" id="NF007763">
    <property type="entry name" value="PRK10445.1"/>
    <property type="match status" value="1"/>
</dbReference>
<dbReference type="PANTHER" id="PTHR42697">
    <property type="entry name" value="ENDONUCLEASE 8"/>
    <property type="match status" value="1"/>
</dbReference>
<dbReference type="SUPFAM" id="SSF46946">
    <property type="entry name" value="S13-like H2TH domain"/>
    <property type="match status" value="1"/>
</dbReference>
<dbReference type="InterPro" id="IPR000214">
    <property type="entry name" value="Znf_DNA_glyclase/AP_lyase"/>
</dbReference>
<dbReference type="PANTHER" id="PTHR42697:SF1">
    <property type="entry name" value="ENDONUCLEASE 8"/>
    <property type="match status" value="1"/>
</dbReference>
<dbReference type="AlphaFoldDB" id="A0A7Z0TZK5"/>
<evidence type="ECO:0000256" key="11">
    <source>
        <dbReference type="ARBA" id="ARBA00023268"/>
    </source>
</evidence>
<dbReference type="EMBL" id="JACCJZ010000020">
    <property type="protein sequence ID" value="NYZ64085.1"/>
    <property type="molecule type" value="Genomic_DNA"/>
</dbReference>
<dbReference type="InterPro" id="IPR010979">
    <property type="entry name" value="Ribosomal_uS13-like_H2TH"/>
</dbReference>
<dbReference type="Gene3D" id="3.20.190.10">
    <property type="entry name" value="MutM-like, N-terminal"/>
    <property type="match status" value="1"/>
</dbReference>
<evidence type="ECO:0000313" key="17">
    <source>
        <dbReference type="Proteomes" id="UP000589896"/>
    </source>
</evidence>
<dbReference type="PROSITE" id="PS51068">
    <property type="entry name" value="FPG_CAT"/>
    <property type="match status" value="1"/>
</dbReference>
<dbReference type="Pfam" id="PF01149">
    <property type="entry name" value="Fapy_DNA_glyco"/>
    <property type="match status" value="1"/>
</dbReference>
<dbReference type="InterPro" id="IPR012319">
    <property type="entry name" value="FPG_cat"/>
</dbReference>
<evidence type="ECO:0000256" key="12">
    <source>
        <dbReference type="ARBA" id="ARBA00023295"/>
    </source>
</evidence>
<evidence type="ECO:0000256" key="13">
    <source>
        <dbReference type="PROSITE-ProRule" id="PRU00391"/>
    </source>
</evidence>
<keyword evidence="16" id="KW-0255">Endonuclease</keyword>
<protein>
    <recommendedName>
        <fullName evidence="2">DNA-(apurinic or apyrimidinic site) lyase</fullName>
        <ecNumber evidence="2">4.2.99.18</ecNumber>
    </recommendedName>
</protein>
<dbReference type="SMART" id="SM00898">
    <property type="entry name" value="Fapy_DNA_glyco"/>
    <property type="match status" value="1"/>
</dbReference>
<keyword evidence="11" id="KW-0511">Multifunctional enzyme</keyword>
<evidence type="ECO:0000256" key="3">
    <source>
        <dbReference type="ARBA" id="ARBA00022723"/>
    </source>
</evidence>
<keyword evidence="9" id="KW-0234">DNA repair</keyword>
<evidence type="ECO:0000256" key="8">
    <source>
        <dbReference type="ARBA" id="ARBA00023125"/>
    </source>
</evidence>
<dbReference type="InterPro" id="IPR015886">
    <property type="entry name" value="H2TH_FPG"/>
</dbReference>
<comment type="similarity">
    <text evidence="1">Belongs to the FPG family.</text>
</comment>
<dbReference type="GO" id="GO:0006284">
    <property type="term" value="P:base-excision repair"/>
    <property type="evidence" value="ECO:0007669"/>
    <property type="project" value="InterPro"/>
</dbReference>
<dbReference type="Gene3D" id="1.10.8.50">
    <property type="match status" value="1"/>
</dbReference>
<dbReference type="SUPFAM" id="SSF57716">
    <property type="entry name" value="Glucocorticoid receptor-like (DNA-binding domain)"/>
    <property type="match status" value="1"/>
</dbReference>
<keyword evidence="17" id="KW-1185">Reference proteome</keyword>
<dbReference type="InterPro" id="IPR035937">
    <property type="entry name" value="FPG_N"/>
</dbReference>
<evidence type="ECO:0000256" key="5">
    <source>
        <dbReference type="ARBA" id="ARBA00022771"/>
    </source>
</evidence>
<gene>
    <name evidence="16" type="primary">nei</name>
    <name evidence="16" type="ORF">H0E82_15205</name>
</gene>
<dbReference type="SMART" id="SM01232">
    <property type="entry name" value="H2TH"/>
    <property type="match status" value="1"/>
</dbReference>
<evidence type="ECO:0000256" key="10">
    <source>
        <dbReference type="ARBA" id="ARBA00023239"/>
    </source>
</evidence>
<dbReference type="GO" id="GO:0140078">
    <property type="term" value="F:class I DNA-(apurinic or apyrimidinic site) endonuclease activity"/>
    <property type="evidence" value="ECO:0007669"/>
    <property type="project" value="UniProtKB-EC"/>
</dbReference>
<comment type="caution">
    <text evidence="16">The sequence shown here is derived from an EMBL/GenBank/DDBJ whole genome shotgun (WGS) entry which is preliminary data.</text>
</comment>
<dbReference type="PROSITE" id="PS51066">
    <property type="entry name" value="ZF_FPG_2"/>
    <property type="match status" value="1"/>
</dbReference>
<evidence type="ECO:0000256" key="2">
    <source>
        <dbReference type="ARBA" id="ARBA00012720"/>
    </source>
</evidence>
<keyword evidence="4" id="KW-0227">DNA damage</keyword>
<dbReference type="RefSeq" id="WP_180546303.1">
    <property type="nucleotide sequence ID" value="NZ_JACCJZ010000020.1"/>
</dbReference>
<evidence type="ECO:0000256" key="1">
    <source>
        <dbReference type="ARBA" id="ARBA00009409"/>
    </source>
</evidence>
<keyword evidence="6" id="KW-0378">Hydrolase</keyword>
<dbReference type="Pfam" id="PF06831">
    <property type="entry name" value="H2TH"/>
    <property type="match status" value="1"/>
</dbReference>
<dbReference type="GO" id="GO:0003684">
    <property type="term" value="F:damaged DNA binding"/>
    <property type="evidence" value="ECO:0007669"/>
    <property type="project" value="InterPro"/>
</dbReference>
<feature type="domain" description="FPG-type" evidence="14">
    <location>
        <begin position="235"/>
        <end position="269"/>
    </location>
</feature>
<keyword evidence="12" id="KW-0326">Glycosidase</keyword>
<dbReference type="SUPFAM" id="SSF81624">
    <property type="entry name" value="N-terminal domain of MutM-like DNA repair proteins"/>
    <property type="match status" value="1"/>
</dbReference>
<keyword evidence="3" id="KW-0479">Metal-binding</keyword>
<evidence type="ECO:0000256" key="7">
    <source>
        <dbReference type="ARBA" id="ARBA00022833"/>
    </source>
</evidence>
<evidence type="ECO:0000256" key="9">
    <source>
        <dbReference type="ARBA" id="ARBA00023204"/>
    </source>
</evidence>
<proteinExistence type="inferred from homology"/>
<evidence type="ECO:0000313" key="16">
    <source>
        <dbReference type="EMBL" id="NYZ64085.1"/>
    </source>
</evidence>
<dbReference type="EC" id="4.2.99.18" evidence="2"/>
<keyword evidence="5 13" id="KW-0863">Zinc-finger</keyword>
<evidence type="ECO:0000256" key="6">
    <source>
        <dbReference type="ARBA" id="ARBA00022801"/>
    </source>
</evidence>
<name>A0A7Z0TZK5_9GAMM</name>
<accession>A0A7Z0TZK5</accession>
<dbReference type="GO" id="GO:0000703">
    <property type="term" value="F:oxidized pyrimidine nucleobase lesion DNA N-glycosylase activity"/>
    <property type="evidence" value="ECO:0007669"/>
    <property type="project" value="TreeGrafter"/>
</dbReference>
<feature type="domain" description="Formamidopyrimidine-DNA glycosylase catalytic" evidence="15">
    <location>
        <begin position="2"/>
        <end position="95"/>
    </location>
</feature>
<sequence length="269" mass="30045">MPEGPEVHDLADRLTRLLQDEMLDDVWFRDPALQRRRRLLTGQRVAGIVARGKALLIAVENGWTLYTHGHLFGFWRIVDDRDGLTSDTPPRVRLGCARGVAALYAAPSVALWRTDELDRQPYLAKLGPDVLDPAVDAAVFEAALVDPVIARRGLAVLLLEQSFAAGMGNYLRSEVLFEARLSPYRTPGDLDAPQRTRLAHALIDVPRRAYRAKQRGALPPGKEYLARIPGGFRFAVFEREGTACPRCGAVIVNVRIASRRLYWCRGCQH</sequence>
<organism evidence="16 17">
    <name type="scientific">Luteimonas deserti</name>
    <dbReference type="NCBI Taxonomy" id="2752306"/>
    <lineage>
        <taxon>Bacteria</taxon>
        <taxon>Pseudomonadati</taxon>
        <taxon>Pseudomonadota</taxon>
        <taxon>Gammaproteobacteria</taxon>
        <taxon>Lysobacterales</taxon>
        <taxon>Lysobacteraceae</taxon>
        <taxon>Luteimonas</taxon>
    </lineage>
</organism>
<dbReference type="GO" id="GO:0008270">
    <property type="term" value="F:zinc ion binding"/>
    <property type="evidence" value="ECO:0007669"/>
    <property type="project" value="UniProtKB-KW"/>
</dbReference>
<reference evidence="16 17" key="1">
    <citation type="submission" date="2020-07" db="EMBL/GenBank/DDBJ databases">
        <title>isolation of Luteimonas sp. SJ-16.</title>
        <authorList>
            <person name="Huang X.-X."/>
            <person name="Xu L."/>
            <person name="Sun J.-Q."/>
        </authorList>
    </citation>
    <scope>NUCLEOTIDE SEQUENCE [LARGE SCALE GENOMIC DNA]</scope>
    <source>
        <strain evidence="16 17">SJ-16</strain>
    </source>
</reference>
<dbReference type="Proteomes" id="UP000589896">
    <property type="component" value="Unassembled WGS sequence"/>
</dbReference>
<keyword evidence="16" id="KW-0540">Nuclease</keyword>
<evidence type="ECO:0000259" key="14">
    <source>
        <dbReference type="PROSITE" id="PS51066"/>
    </source>
</evidence>
<keyword evidence="7" id="KW-0862">Zinc</keyword>
<keyword evidence="8" id="KW-0238">DNA-binding</keyword>